<dbReference type="GO" id="GO:0005886">
    <property type="term" value="C:plasma membrane"/>
    <property type="evidence" value="ECO:0007669"/>
    <property type="project" value="TreeGrafter"/>
</dbReference>
<dbReference type="Pfam" id="PF07690">
    <property type="entry name" value="MFS_1"/>
    <property type="match status" value="1"/>
</dbReference>
<feature type="transmembrane region" description="Helical" evidence="9">
    <location>
        <begin position="240"/>
        <end position="259"/>
    </location>
</feature>
<dbReference type="AlphaFoldDB" id="A0A2T7UXW5"/>
<evidence type="ECO:0000256" key="4">
    <source>
        <dbReference type="ARBA" id="ARBA00022448"/>
    </source>
</evidence>
<evidence type="ECO:0000256" key="9">
    <source>
        <dbReference type="SAM" id="Phobius"/>
    </source>
</evidence>
<dbReference type="GO" id="GO:0012505">
    <property type="term" value="C:endomembrane system"/>
    <property type="evidence" value="ECO:0007669"/>
    <property type="project" value="UniProtKB-SubCell"/>
</dbReference>
<feature type="transmembrane region" description="Helical" evidence="9">
    <location>
        <begin position="97"/>
        <end position="118"/>
    </location>
</feature>
<keyword evidence="7 9" id="KW-0472">Membrane</keyword>
<evidence type="ECO:0000259" key="10">
    <source>
        <dbReference type="PROSITE" id="PS50850"/>
    </source>
</evidence>
<evidence type="ECO:0000256" key="7">
    <source>
        <dbReference type="ARBA" id="ARBA00023136"/>
    </source>
</evidence>
<comment type="subcellular location">
    <subcellularLocation>
        <location evidence="2">Endomembrane system</location>
        <topology evidence="2">Multi-pass membrane protein</topology>
    </subcellularLocation>
</comment>
<dbReference type="PROSITE" id="PS50850">
    <property type="entry name" value="MFS"/>
    <property type="match status" value="1"/>
</dbReference>
<name>A0A2T7UXW5_9RHOB</name>
<dbReference type="PROSITE" id="PS00216">
    <property type="entry name" value="SUGAR_TRANSPORT_1"/>
    <property type="match status" value="1"/>
</dbReference>
<feature type="transmembrane region" description="Helical" evidence="9">
    <location>
        <begin position="41"/>
        <end position="61"/>
    </location>
</feature>
<feature type="transmembrane region" description="Helical" evidence="9">
    <location>
        <begin position="158"/>
        <end position="180"/>
    </location>
</feature>
<keyword evidence="4" id="KW-0813">Transport</keyword>
<dbReference type="Proteomes" id="UP000244810">
    <property type="component" value="Unassembled WGS sequence"/>
</dbReference>
<feature type="transmembrane region" description="Helical" evidence="9">
    <location>
        <begin position="363"/>
        <end position="384"/>
    </location>
</feature>
<feature type="transmembrane region" description="Helical" evidence="9">
    <location>
        <begin position="130"/>
        <end position="152"/>
    </location>
</feature>
<keyword evidence="12" id="KW-1185">Reference proteome</keyword>
<reference evidence="11 12" key="1">
    <citation type="journal article" date="2011" name="Syst. Appl. Microbiol.">
        <title>Defluviimonas denitrificans gen. nov., sp. nov., and Pararhodobacter aggregans gen. nov., sp. nov., non-phototrophic Rhodobacteraceae from the biofilter of a marine aquaculture.</title>
        <authorList>
            <person name="Foesel B.U."/>
            <person name="Drake H.L."/>
            <person name="Schramm A."/>
        </authorList>
    </citation>
    <scope>NUCLEOTIDE SEQUENCE [LARGE SCALE GENOMIC DNA]</scope>
    <source>
        <strain evidence="11 12">D1-19</strain>
    </source>
</reference>
<keyword evidence="6 9" id="KW-1133">Transmembrane helix</keyword>
<comment type="function">
    <text evidence="1">Resistance to tetracycline by an active tetracycline efflux. This is an energy-dependent process that decreases the accumulation of the antibiotic in whole cells. This protein functions as a metal-tetracycline/H(+) antiporter.</text>
</comment>
<feature type="transmembrane region" description="Helical" evidence="9">
    <location>
        <begin position="329"/>
        <end position="351"/>
    </location>
</feature>
<dbReference type="EMBL" id="QDDR01000001">
    <property type="protein sequence ID" value="PVE49630.1"/>
    <property type="molecule type" value="Genomic_DNA"/>
</dbReference>
<dbReference type="PANTHER" id="PTHR23501">
    <property type="entry name" value="MAJOR FACILITATOR SUPERFAMILY"/>
    <property type="match status" value="1"/>
</dbReference>
<dbReference type="InterPro" id="IPR001958">
    <property type="entry name" value="Tet-R_TetA/multi-R_MdtG-like"/>
</dbReference>
<evidence type="ECO:0000256" key="8">
    <source>
        <dbReference type="ARBA" id="ARBA00044273"/>
    </source>
</evidence>
<proteinExistence type="inferred from homology"/>
<evidence type="ECO:0000313" key="11">
    <source>
        <dbReference type="EMBL" id="PVE49630.1"/>
    </source>
</evidence>
<comment type="similarity">
    <text evidence="3">Belongs to the major facilitator superfamily. TCR/Tet family.</text>
</comment>
<protein>
    <recommendedName>
        <fullName evidence="8">MFS-type drug efflux transporter P55</fullName>
    </recommendedName>
</protein>
<evidence type="ECO:0000256" key="6">
    <source>
        <dbReference type="ARBA" id="ARBA00022989"/>
    </source>
</evidence>
<feature type="domain" description="Major facilitator superfamily (MFS) profile" evidence="10">
    <location>
        <begin position="7"/>
        <end position="388"/>
    </location>
</feature>
<dbReference type="InterPro" id="IPR011701">
    <property type="entry name" value="MFS"/>
</dbReference>
<feature type="transmembrane region" description="Helical" evidence="9">
    <location>
        <begin position="298"/>
        <end position="317"/>
    </location>
</feature>
<keyword evidence="5 9" id="KW-0812">Transmembrane</keyword>
<comment type="caution">
    <text evidence="11">The sequence shown here is derived from an EMBL/GenBank/DDBJ whole genome shotgun (WGS) entry which is preliminary data.</text>
</comment>
<dbReference type="InterPro" id="IPR005829">
    <property type="entry name" value="Sugar_transporter_CS"/>
</dbReference>
<accession>A0A2T7UXW5</accession>
<evidence type="ECO:0000313" key="12">
    <source>
        <dbReference type="Proteomes" id="UP000244810"/>
    </source>
</evidence>
<dbReference type="Gene3D" id="1.20.1720.10">
    <property type="entry name" value="Multidrug resistance protein D"/>
    <property type="match status" value="1"/>
</dbReference>
<dbReference type="OrthoDB" id="9800416at2"/>
<dbReference type="InterPro" id="IPR036259">
    <property type="entry name" value="MFS_trans_sf"/>
</dbReference>
<feature type="transmembrane region" description="Helical" evidence="9">
    <location>
        <begin position="73"/>
        <end position="91"/>
    </location>
</feature>
<dbReference type="PANTHER" id="PTHR23501:SF191">
    <property type="entry name" value="VACUOLAR BASIC AMINO ACID TRANSPORTER 4"/>
    <property type="match status" value="1"/>
</dbReference>
<dbReference type="GO" id="GO:0022857">
    <property type="term" value="F:transmembrane transporter activity"/>
    <property type="evidence" value="ECO:0007669"/>
    <property type="project" value="InterPro"/>
</dbReference>
<gene>
    <name evidence="11" type="ORF">DDE23_04005</name>
</gene>
<dbReference type="InterPro" id="IPR020846">
    <property type="entry name" value="MFS_dom"/>
</dbReference>
<feature type="transmembrane region" description="Helical" evidence="9">
    <location>
        <begin position="205"/>
        <end position="234"/>
    </location>
</feature>
<evidence type="ECO:0000256" key="3">
    <source>
        <dbReference type="ARBA" id="ARBA00007520"/>
    </source>
</evidence>
<sequence>MHRTPPHLGTLVLLTALPVLTLNMFLPSLPAMTVALGTDEAGLALAVSGYMIFSAVLQLVIGPVSDRIGRRPVALAALLLYAGASLGAALAQSAGVFIAFRLAQAAIVAGTVMSAAIIRDLYPPSEAAGRMGAVSASMALAPMLGPTIGGILDTYIGWRAVFGLYAALGGAGLLIAFLDLGETKQAGGRKLRLADYGALLAAPRYWAFALCQAFSLGAFFVFVSGVPFVAHALWDLSPAWIGAGIGSITGGYMLGSAVTARMAPRLGIHRLIVAGRVIPSVALSLALILFLMGAASPYLMFGATIFVGIGNGLTVANANTGALSVRPDLAGTAASLGGALAVALGALLSWLTLAALAVSASPVVLLGILLGAVLVSLAAGLVAVRLDRAAL</sequence>
<evidence type="ECO:0000256" key="5">
    <source>
        <dbReference type="ARBA" id="ARBA00022692"/>
    </source>
</evidence>
<dbReference type="RefSeq" id="WP_107750238.1">
    <property type="nucleotide sequence ID" value="NZ_QBKF01000001.1"/>
</dbReference>
<evidence type="ECO:0000256" key="1">
    <source>
        <dbReference type="ARBA" id="ARBA00003279"/>
    </source>
</evidence>
<evidence type="ECO:0000256" key="2">
    <source>
        <dbReference type="ARBA" id="ARBA00004127"/>
    </source>
</evidence>
<feature type="transmembrane region" description="Helical" evidence="9">
    <location>
        <begin position="271"/>
        <end position="292"/>
    </location>
</feature>
<organism evidence="11 12">
    <name type="scientific">Pararhodobacter aggregans</name>
    <dbReference type="NCBI Taxonomy" id="404875"/>
    <lineage>
        <taxon>Bacteria</taxon>
        <taxon>Pseudomonadati</taxon>
        <taxon>Pseudomonadota</taxon>
        <taxon>Alphaproteobacteria</taxon>
        <taxon>Rhodobacterales</taxon>
        <taxon>Paracoccaceae</taxon>
        <taxon>Pararhodobacter</taxon>
    </lineage>
</organism>
<dbReference type="SUPFAM" id="SSF103473">
    <property type="entry name" value="MFS general substrate transporter"/>
    <property type="match status" value="1"/>
</dbReference>
<dbReference type="PRINTS" id="PR01035">
    <property type="entry name" value="TCRTETA"/>
</dbReference>